<dbReference type="EMBL" id="CP003379">
    <property type="protein sequence ID" value="AFL86678.1"/>
    <property type="molecule type" value="Genomic_DNA"/>
</dbReference>
<dbReference type="OrthoDB" id="122861at2"/>
<dbReference type="KEGG" id="trs:Terro_0329"/>
<dbReference type="SUPFAM" id="SSF103647">
    <property type="entry name" value="TSP type-3 repeat"/>
    <property type="match status" value="1"/>
</dbReference>
<dbReference type="GO" id="GO:0005509">
    <property type="term" value="F:calcium ion binding"/>
    <property type="evidence" value="ECO:0007669"/>
    <property type="project" value="InterPro"/>
</dbReference>
<dbReference type="eggNOG" id="ENOG5031C8H">
    <property type="taxonomic scope" value="Bacteria"/>
</dbReference>
<evidence type="ECO:0000256" key="1">
    <source>
        <dbReference type="SAM" id="MobiDB-lite"/>
    </source>
</evidence>
<keyword evidence="2" id="KW-0732">Signal</keyword>
<dbReference type="Proteomes" id="UP000006056">
    <property type="component" value="Chromosome"/>
</dbReference>
<proteinExistence type="predicted"/>
<reference evidence="3 4" key="1">
    <citation type="submission" date="2012-06" db="EMBL/GenBank/DDBJ databases">
        <title>Complete genome of Terriglobus roseus DSM 18391.</title>
        <authorList>
            <consortium name="US DOE Joint Genome Institute (JGI-PGF)"/>
            <person name="Lucas S."/>
            <person name="Copeland A."/>
            <person name="Lapidus A."/>
            <person name="Glavina del Rio T."/>
            <person name="Dalin E."/>
            <person name="Tice H."/>
            <person name="Bruce D."/>
            <person name="Goodwin L."/>
            <person name="Pitluck S."/>
            <person name="Peters L."/>
            <person name="Mikhailova N."/>
            <person name="Munk A.C.C."/>
            <person name="Kyrpides N."/>
            <person name="Mavromatis K."/>
            <person name="Ivanova N."/>
            <person name="Brettin T."/>
            <person name="Detter J.C."/>
            <person name="Han C."/>
            <person name="Larimer F."/>
            <person name="Land M."/>
            <person name="Hauser L."/>
            <person name="Markowitz V."/>
            <person name="Cheng J.-F."/>
            <person name="Hugenholtz P."/>
            <person name="Woyke T."/>
            <person name="Wu D."/>
            <person name="Brambilla E."/>
            <person name="Klenk H.-P."/>
            <person name="Eisen J.A."/>
        </authorList>
    </citation>
    <scope>NUCLEOTIDE SEQUENCE [LARGE SCALE GENOMIC DNA]</scope>
    <source>
        <strain evidence="4">DSM 18391 / NRRL B-41598 / KBS 63</strain>
    </source>
</reference>
<evidence type="ECO:0000313" key="4">
    <source>
        <dbReference type="Proteomes" id="UP000006056"/>
    </source>
</evidence>
<name>I3ZBR0_TERRK</name>
<evidence type="ECO:0008006" key="5">
    <source>
        <dbReference type="Google" id="ProtNLM"/>
    </source>
</evidence>
<evidence type="ECO:0000313" key="3">
    <source>
        <dbReference type="EMBL" id="AFL86678.1"/>
    </source>
</evidence>
<sequence>MHTGKTLHRFASFTLAASMLGSVAVAQPGRDRDRDGIPNRYDSQPNRPNGRGDRDRDGIPNRVDRNPNRPNWNFDQNNRGQFAQHYRTDAMRWRNNSRRPNFTPGYVIPRNYAIRTVPRAYWNGMAAPPPGYQYGYYGGYVVAYNPTTRIIADVLDIVSGISNR</sequence>
<dbReference type="InterPro" id="IPR028974">
    <property type="entry name" value="TSP_type-3_rpt"/>
</dbReference>
<feature type="region of interest" description="Disordered" evidence="1">
    <location>
        <begin position="28"/>
        <end position="78"/>
    </location>
</feature>
<organism evidence="3 4">
    <name type="scientific">Terriglobus roseus (strain DSM 18391 / NRRL B-41598 / KBS 63)</name>
    <dbReference type="NCBI Taxonomy" id="926566"/>
    <lineage>
        <taxon>Bacteria</taxon>
        <taxon>Pseudomonadati</taxon>
        <taxon>Acidobacteriota</taxon>
        <taxon>Terriglobia</taxon>
        <taxon>Terriglobales</taxon>
        <taxon>Acidobacteriaceae</taxon>
        <taxon>Terriglobus</taxon>
    </lineage>
</organism>
<dbReference type="AlphaFoldDB" id="I3ZBR0"/>
<feature type="chain" id="PRO_5003684605" description="Nickel/cobalt transporter regulator" evidence="2">
    <location>
        <begin position="27"/>
        <end position="164"/>
    </location>
</feature>
<dbReference type="Gene3D" id="3.10.450.160">
    <property type="entry name" value="inner membrane protein cigr"/>
    <property type="match status" value="1"/>
</dbReference>
<gene>
    <name evidence="3" type="ordered locus">Terro_0329</name>
</gene>
<feature type="signal peptide" evidence="2">
    <location>
        <begin position="1"/>
        <end position="26"/>
    </location>
</feature>
<evidence type="ECO:0000256" key="2">
    <source>
        <dbReference type="SAM" id="SignalP"/>
    </source>
</evidence>
<feature type="compositionally biased region" description="Basic and acidic residues" evidence="1">
    <location>
        <begin position="50"/>
        <end position="67"/>
    </location>
</feature>
<protein>
    <recommendedName>
        <fullName evidence="5">Nickel/cobalt transporter regulator</fullName>
    </recommendedName>
</protein>
<dbReference type="PATRIC" id="fig|926566.3.peg.332"/>
<dbReference type="RefSeq" id="WP_014784247.1">
    <property type="nucleotide sequence ID" value="NC_018014.1"/>
</dbReference>
<dbReference type="HOGENOM" id="CLU_1618203_0_0_0"/>
<accession>I3ZBR0</accession>
<dbReference type="STRING" id="926566.Terro_0329"/>
<keyword evidence="4" id="KW-1185">Reference proteome</keyword>